<proteinExistence type="predicted"/>
<sequence length="174" mass="18164">MLKSICSAIGAAFRAAISCLRVVLSIPGRLLGSVFGGPLVGPPPGDSPLVEDLAARVAAEDAAVANNSRKVAEAFWHWLMDSLIADGPVAVPSWFPRAIKEWAPGLTAAEAEKLVSVEKTDLQSHLRGLFAVPGVRKVQPLPSVTAWPPEPAYVEPAQGWAAQFATPAPGRAGA</sequence>
<dbReference type="OrthoDB" id="8242654at2"/>
<protein>
    <submittedName>
        <fullName evidence="1">Uncharacterized protein</fullName>
    </submittedName>
</protein>
<gene>
    <name evidence="1" type="ORF">F8237_21775</name>
</gene>
<dbReference type="KEGG" id="bbet:F8237_21775"/>
<dbReference type="EMBL" id="CP044543">
    <property type="protein sequence ID" value="QFI74804.1"/>
    <property type="molecule type" value="Genomic_DNA"/>
</dbReference>
<dbReference type="Proteomes" id="UP000325641">
    <property type="component" value="Chromosome"/>
</dbReference>
<reference evidence="2" key="1">
    <citation type="submission" date="2019-10" db="EMBL/GenBank/DDBJ databases">
        <title>Complete Genome Sequence of Bradyrhizobium betae type strain PL7HG1T.</title>
        <authorList>
            <person name="Bromfield E.S.P."/>
            <person name="Cloutier S."/>
        </authorList>
    </citation>
    <scope>NUCLEOTIDE SEQUENCE [LARGE SCALE GENOMIC DNA]</scope>
    <source>
        <strain evidence="2">PL7HG1</strain>
    </source>
</reference>
<evidence type="ECO:0000313" key="2">
    <source>
        <dbReference type="Proteomes" id="UP000325641"/>
    </source>
</evidence>
<dbReference type="AlphaFoldDB" id="A0A5P6PA70"/>
<accession>A0A5P6PA70</accession>
<organism evidence="1 2">
    <name type="scientific">Bradyrhizobium betae</name>
    <dbReference type="NCBI Taxonomy" id="244734"/>
    <lineage>
        <taxon>Bacteria</taxon>
        <taxon>Pseudomonadati</taxon>
        <taxon>Pseudomonadota</taxon>
        <taxon>Alphaproteobacteria</taxon>
        <taxon>Hyphomicrobiales</taxon>
        <taxon>Nitrobacteraceae</taxon>
        <taxon>Bradyrhizobium</taxon>
    </lineage>
</organism>
<dbReference type="RefSeq" id="WP_151647764.1">
    <property type="nucleotide sequence ID" value="NZ_CP044543.1"/>
</dbReference>
<name>A0A5P6PA70_9BRAD</name>
<evidence type="ECO:0000313" key="1">
    <source>
        <dbReference type="EMBL" id="QFI74804.1"/>
    </source>
</evidence>